<feature type="region of interest" description="Disordered" evidence="1">
    <location>
        <begin position="70"/>
        <end position="217"/>
    </location>
</feature>
<dbReference type="EMBL" id="JH687404">
    <property type="protein sequence ID" value="EIM79495.1"/>
    <property type="molecule type" value="Genomic_DNA"/>
</dbReference>
<gene>
    <name evidence="3" type="ORF">STEHIDRAFT_163682</name>
</gene>
<evidence type="ECO:0000313" key="4">
    <source>
        <dbReference type="Proteomes" id="UP000053927"/>
    </source>
</evidence>
<feature type="compositionally biased region" description="Low complexity" evidence="1">
    <location>
        <begin position="163"/>
        <end position="175"/>
    </location>
</feature>
<proteinExistence type="predicted"/>
<dbReference type="InterPro" id="IPR045341">
    <property type="entry name" value="DUF6532"/>
</dbReference>
<name>R7RXA3_STEHR</name>
<feature type="compositionally biased region" description="Acidic residues" evidence="1">
    <location>
        <begin position="176"/>
        <end position="194"/>
    </location>
</feature>
<evidence type="ECO:0000256" key="1">
    <source>
        <dbReference type="SAM" id="MobiDB-lite"/>
    </source>
</evidence>
<dbReference type="GeneID" id="18802411"/>
<feature type="region of interest" description="Disordered" evidence="1">
    <location>
        <begin position="258"/>
        <end position="288"/>
    </location>
</feature>
<dbReference type="RefSeq" id="XP_007311450.1">
    <property type="nucleotide sequence ID" value="XM_007311388.1"/>
</dbReference>
<dbReference type="Proteomes" id="UP000053927">
    <property type="component" value="Unassembled WGS sequence"/>
</dbReference>
<feature type="compositionally biased region" description="Low complexity" evidence="1">
    <location>
        <begin position="106"/>
        <end position="118"/>
    </location>
</feature>
<dbReference type="KEGG" id="shs:STEHIDRAFT_163682"/>
<reference evidence="4" key="1">
    <citation type="journal article" date="2012" name="Science">
        <title>The Paleozoic origin of enzymatic lignin decomposition reconstructed from 31 fungal genomes.</title>
        <authorList>
            <person name="Floudas D."/>
            <person name="Binder M."/>
            <person name="Riley R."/>
            <person name="Barry K."/>
            <person name="Blanchette R.A."/>
            <person name="Henrissat B."/>
            <person name="Martinez A.T."/>
            <person name="Otillar R."/>
            <person name="Spatafora J.W."/>
            <person name="Yadav J.S."/>
            <person name="Aerts A."/>
            <person name="Benoit I."/>
            <person name="Boyd A."/>
            <person name="Carlson A."/>
            <person name="Copeland A."/>
            <person name="Coutinho P.M."/>
            <person name="de Vries R.P."/>
            <person name="Ferreira P."/>
            <person name="Findley K."/>
            <person name="Foster B."/>
            <person name="Gaskell J."/>
            <person name="Glotzer D."/>
            <person name="Gorecki P."/>
            <person name="Heitman J."/>
            <person name="Hesse C."/>
            <person name="Hori C."/>
            <person name="Igarashi K."/>
            <person name="Jurgens J.A."/>
            <person name="Kallen N."/>
            <person name="Kersten P."/>
            <person name="Kohler A."/>
            <person name="Kuees U."/>
            <person name="Kumar T.K.A."/>
            <person name="Kuo A."/>
            <person name="LaButti K."/>
            <person name="Larrondo L.F."/>
            <person name="Lindquist E."/>
            <person name="Ling A."/>
            <person name="Lombard V."/>
            <person name="Lucas S."/>
            <person name="Lundell T."/>
            <person name="Martin R."/>
            <person name="McLaughlin D.J."/>
            <person name="Morgenstern I."/>
            <person name="Morin E."/>
            <person name="Murat C."/>
            <person name="Nagy L.G."/>
            <person name="Nolan M."/>
            <person name="Ohm R.A."/>
            <person name="Patyshakuliyeva A."/>
            <person name="Rokas A."/>
            <person name="Ruiz-Duenas F.J."/>
            <person name="Sabat G."/>
            <person name="Salamov A."/>
            <person name="Samejima M."/>
            <person name="Schmutz J."/>
            <person name="Slot J.C."/>
            <person name="St John F."/>
            <person name="Stenlid J."/>
            <person name="Sun H."/>
            <person name="Sun S."/>
            <person name="Syed K."/>
            <person name="Tsang A."/>
            <person name="Wiebenga A."/>
            <person name="Young D."/>
            <person name="Pisabarro A."/>
            <person name="Eastwood D.C."/>
            <person name="Martin F."/>
            <person name="Cullen D."/>
            <person name="Grigoriev I.V."/>
            <person name="Hibbett D.S."/>
        </authorList>
    </citation>
    <scope>NUCLEOTIDE SEQUENCE [LARGE SCALE GENOMIC DNA]</scope>
    <source>
        <strain evidence="4">FP-91666</strain>
    </source>
</reference>
<organism evidence="3 4">
    <name type="scientific">Stereum hirsutum (strain FP-91666)</name>
    <name type="common">White-rot fungus</name>
    <dbReference type="NCBI Taxonomy" id="721885"/>
    <lineage>
        <taxon>Eukaryota</taxon>
        <taxon>Fungi</taxon>
        <taxon>Dikarya</taxon>
        <taxon>Basidiomycota</taxon>
        <taxon>Agaricomycotina</taxon>
        <taxon>Agaricomycetes</taxon>
        <taxon>Russulales</taxon>
        <taxon>Stereaceae</taxon>
        <taxon>Stereum</taxon>
    </lineage>
</organism>
<feature type="compositionally biased region" description="Pro residues" evidence="1">
    <location>
        <begin position="276"/>
        <end position="288"/>
    </location>
</feature>
<feature type="domain" description="DUF6532" evidence="2">
    <location>
        <begin position="336"/>
        <end position="537"/>
    </location>
</feature>
<evidence type="ECO:0000313" key="3">
    <source>
        <dbReference type="EMBL" id="EIM79495.1"/>
    </source>
</evidence>
<keyword evidence="4" id="KW-1185">Reference proteome</keyword>
<evidence type="ECO:0000259" key="2">
    <source>
        <dbReference type="Pfam" id="PF20149"/>
    </source>
</evidence>
<protein>
    <recommendedName>
        <fullName evidence="2">DUF6532 domain-containing protein</fullName>
    </recommendedName>
</protein>
<dbReference type="Pfam" id="PF20149">
    <property type="entry name" value="DUF6532"/>
    <property type="match status" value="1"/>
</dbReference>
<dbReference type="OrthoDB" id="3225557at2759"/>
<accession>R7RXA3</accession>
<dbReference type="OMA" id="NQRMANI"/>
<sequence length="593" mass="64109">MAGSSIKVSKNTVVSVVPEAPTSMRASKASASKAWEALAKKTKKTLSATGTGHATIISVLTGLGTRGMPCTGIKTTGKSSIKAGPTSKRKPQSDAEAVPVKKAKHSSLLSGKVSLSSSKRGRRTVPNLDGSDSEGSLPSRISARIPLADKGKAKAPPAEDESSGGSSEEFQPSDSSEGDTDDEDHEQDDDDEGGDVGLNDAAARLNRKQTRKAAKEKAIKKAIIAGTFDARWPEDKENIPPAELAVRAHRLSTSSMPSLETLTDDEDDGPLVAAAAPPPPPPPPPPPSIPIGSTKFPARNIELVHPAPGRRFLSLRAQPQPVQDVFEPALENLACEIYGVDAFPDRRTRADMKVGALLAALRGMSHHDIETRIWNDPVYTRLFGSLLEPRIPLMRSSVHDIADSVVLDEFDLPNKAADRAREVLRLTAACTLLYPLGSNGKPDRARPFYHPSILSTFHKKFLSGSPNFLEIHSRELGIARSEDDAAPVRVPGPMIAFVAVAVYASLIEWRSGHHVPIEFSRDNFNHTYRQYCKRFEDLRERFGVDVYRQYLSEFYETAMAFGSDDDISIGADDDWDAALIASRFAADEPGPSA</sequence>
<dbReference type="AlphaFoldDB" id="R7RXA3"/>
<dbReference type="eggNOG" id="ENOG502SUXQ">
    <property type="taxonomic scope" value="Eukaryota"/>
</dbReference>